<name>A0ABT2IAQ0_9SPHN</name>
<keyword evidence="3 7" id="KW-0812">Transmembrane</keyword>
<evidence type="ECO:0000256" key="7">
    <source>
        <dbReference type="SAM" id="Phobius"/>
    </source>
</evidence>
<evidence type="ECO:0000256" key="3">
    <source>
        <dbReference type="ARBA" id="ARBA00022692"/>
    </source>
</evidence>
<evidence type="ECO:0000313" key="9">
    <source>
        <dbReference type="Proteomes" id="UP001165583"/>
    </source>
</evidence>
<comment type="similarity">
    <text evidence="2">Belongs to the TrbL/VirB6 family.</text>
</comment>
<organism evidence="8 9">
    <name type="scientific">Novosphingobium mangrovi</name>
    <name type="common">ex Huang et al. 2023</name>
    <dbReference type="NCBI Taxonomy" id="2976432"/>
    <lineage>
        <taxon>Bacteria</taxon>
        <taxon>Pseudomonadati</taxon>
        <taxon>Pseudomonadota</taxon>
        <taxon>Alphaproteobacteria</taxon>
        <taxon>Sphingomonadales</taxon>
        <taxon>Sphingomonadaceae</taxon>
        <taxon>Novosphingobium</taxon>
    </lineage>
</organism>
<comment type="subcellular location">
    <subcellularLocation>
        <location evidence="1">Membrane</location>
        <topology evidence="1">Multi-pass membrane protein</topology>
    </subcellularLocation>
</comment>
<evidence type="ECO:0000256" key="5">
    <source>
        <dbReference type="ARBA" id="ARBA00023136"/>
    </source>
</evidence>
<evidence type="ECO:0000256" key="2">
    <source>
        <dbReference type="ARBA" id="ARBA00007802"/>
    </source>
</evidence>
<protein>
    <submittedName>
        <fullName evidence="8">Type IV secretion system protein</fullName>
    </submittedName>
</protein>
<dbReference type="Pfam" id="PF04610">
    <property type="entry name" value="TrbL"/>
    <property type="match status" value="1"/>
</dbReference>
<dbReference type="RefSeq" id="WP_260047829.1">
    <property type="nucleotide sequence ID" value="NZ_JANZXA010000022.1"/>
</dbReference>
<feature type="region of interest" description="Disordered" evidence="6">
    <location>
        <begin position="342"/>
        <end position="386"/>
    </location>
</feature>
<feature type="transmembrane region" description="Helical" evidence="7">
    <location>
        <begin position="75"/>
        <end position="92"/>
    </location>
</feature>
<reference evidence="8" key="1">
    <citation type="submission" date="2022-09" db="EMBL/GenBank/DDBJ databases">
        <title>Novosphingobium sp. Nov., a polycyclic aromatic hydrocarbon-degrading bacterium isolated form mangrove sediments in HongKong.</title>
        <authorList>
            <person name="Hu Z."/>
        </authorList>
    </citation>
    <scope>NUCLEOTIDE SEQUENCE</scope>
    <source>
        <strain evidence="8">HK4-1</strain>
    </source>
</reference>
<feature type="transmembrane region" description="Helical" evidence="7">
    <location>
        <begin position="172"/>
        <end position="196"/>
    </location>
</feature>
<keyword evidence="9" id="KW-1185">Reference proteome</keyword>
<evidence type="ECO:0000256" key="1">
    <source>
        <dbReference type="ARBA" id="ARBA00004141"/>
    </source>
</evidence>
<evidence type="ECO:0000256" key="6">
    <source>
        <dbReference type="SAM" id="MobiDB-lite"/>
    </source>
</evidence>
<dbReference type="InterPro" id="IPR007688">
    <property type="entry name" value="Conjugal_tfr_TrbL/VirB6"/>
</dbReference>
<evidence type="ECO:0000256" key="4">
    <source>
        <dbReference type="ARBA" id="ARBA00022989"/>
    </source>
</evidence>
<feature type="transmembrane region" description="Helical" evidence="7">
    <location>
        <begin position="249"/>
        <end position="272"/>
    </location>
</feature>
<sequence length="386" mass="40589">MACPVVHTGQDFLASALAHIDCQAETIGAYGFGALASPGSPTSLALTSLLTIFIALFGIRLLLGYPMGARDVIGDVLKVGIVLTLATSWPAWRIVGYDLVIHGPGQIAQVIGGSSGLPGSAGDLASRLQTVDKGLAALNVFGSGRLGVAQGDWFQLGFARSVFLAGTLGPLALVRLTAGFLLAVAPLMAGLLLFGITRGIFEGWGRALVMTFLASIMLSVIYGVELALLEPWLQDALQQRAMDRQTLDAPVEILVATLSFAIISLASVFLIARLAFHGGLHLPVVFQQATDRGGMAPSSRAGFLSGAGDEPSRAVIVAHSVSENLRREERIADITRVEGRWSERAGSVPPALAAQTDQARHEDALGSTWRRSSALTSGASRRRDQT</sequence>
<feature type="compositionally biased region" description="Polar residues" evidence="6">
    <location>
        <begin position="369"/>
        <end position="379"/>
    </location>
</feature>
<comment type="caution">
    <text evidence="8">The sequence shown here is derived from an EMBL/GenBank/DDBJ whole genome shotgun (WGS) entry which is preliminary data.</text>
</comment>
<evidence type="ECO:0000313" key="8">
    <source>
        <dbReference type="EMBL" id="MCT2401854.1"/>
    </source>
</evidence>
<accession>A0ABT2IAQ0</accession>
<dbReference type="Proteomes" id="UP001165583">
    <property type="component" value="Unassembled WGS sequence"/>
</dbReference>
<proteinExistence type="inferred from homology"/>
<dbReference type="EMBL" id="JANZXA010000022">
    <property type="protein sequence ID" value="MCT2401854.1"/>
    <property type="molecule type" value="Genomic_DNA"/>
</dbReference>
<gene>
    <name evidence="8" type="ORF">NZK81_20080</name>
</gene>
<keyword evidence="4 7" id="KW-1133">Transmembrane helix</keyword>
<keyword evidence="5 7" id="KW-0472">Membrane</keyword>
<feature type="transmembrane region" description="Helical" evidence="7">
    <location>
        <begin position="44"/>
        <end position="63"/>
    </location>
</feature>
<feature type="transmembrane region" description="Helical" evidence="7">
    <location>
        <begin position="208"/>
        <end position="229"/>
    </location>
</feature>